<dbReference type="Proteomes" id="UP000515312">
    <property type="component" value="Chromosome"/>
</dbReference>
<dbReference type="AlphaFoldDB" id="A0A7G8BNB8"/>
<accession>A0A7G8BNB8</accession>
<dbReference type="RefSeq" id="WP_186745876.1">
    <property type="nucleotide sequence ID" value="NZ_CP060394.1"/>
</dbReference>
<dbReference type="Gene3D" id="3.40.50.2000">
    <property type="entry name" value="Glycogen Phosphorylase B"/>
    <property type="match status" value="2"/>
</dbReference>
<dbReference type="CDD" id="cd03784">
    <property type="entry name" value="GT1_Gtf-like"/>
    <property type="match status" value="1"/>
</dbReference>
<proteinExistence type="predicted"/>
<dbReference type="EMBL" id="CP060394">
    <property type="protein sequence ID" value="QNI34038.1"/>
    <property type="molecule type" value="Genomic_DNA"/>
</dbReference>
<dbReference type="KEGG" id="adin:H7849_09105"/>
<gene>
    <name evidence="1" type="ORF">H7849_09105</name>
</gene>
<protein>
    <submittedName>
        <fullName evidence="1">Glycosyltransferase</fullName>
    </submittedName>
</protein>
<dbReference type="InterPro" id="IPR002213">
    <property type="entry name" value="UDP_glucos_trans"/>
</dbReference>
<reference evidence="1 2" key="1">
    <citation type="submission" date="2020-08" db="EMBL/GenBank/DDBJ databases">
        <title>Edaphobacter telluris sp. nov. and Acidobacterium dinghuensis sp. nov., two acidobacteria isolated from forest soil.</title>
        <authorList>
            <person name="Fu J."/>
            <person name="Qiu L."/>
        </authorList>
    </citation>
    <scope>NUCLEOTIDE SEQUENCE [LARGE SCALE GENOMIC DNA]</scope>
    <source>
        <strain evidence="1">4Y35</strain>
    </source>
</reference>
<sequence length="430" mass="46737">MARIGAFCFPGTGHLNPMMALARSLEQRGHSLVLFGIADVESKVRVAGIEFRLIGEEDYPPGTLLRLDQQLGEQRGMNVFRFTVERVKKYTRMILHDAPDAVRDSGAEVLLVDEADPSGTVADFLRLPFVSIACFPPLLRSDLIPPFVFGWKYSAGAFGRLRNRVGGTLLSRFAAPVLDVLNEQRRVWGLPMLRHASDMLSPLAQITQLPAALEFPLSKVPSPLHYTGPFVDAGMRQPVSFPWERLDGRPLIYASLGTLQNRMDHVFRMIAEACKGLDAQLVISLGGGIRPEDLGPLAGDPLVVGYAPQLEVLGKAAAVITHAGLNTTLEALAEGIPLVAIPLGNDQPGVAARIAYRNVGVVVPLKRLSVNRLRRAVQTVLRDGKYRRAAQRIQAAIREIDALKMASDLIEDAFGFSRSAAASALSMPSA</sequence>
<dbReference type="Pfam" id="PF00201">
    <property type="entry name" value="UDPGT"/>
    <property type="match status" value="1"/>
</dbReference>
<keyword evidence="1" id="KW-0808">Transferase</keyword>
<organism evidence="1 2">
    <name type="scientific">Alloacidobacterium dinghuense</name>
    <dbReference type="NCBI Taxonomy" id="2763107"/>
    <lineage>
        <taxon>Bacteria</taxon>
        <taxon>Pseudomonadati</taxon>
        <taxon>Acidobacteriota</taxon>
        <taxon>Terriglobia</taxon>
        <taxon>Terriglobales</taxon>
        <taxon>Acidobacteriaceae</taxon>
        <taxon>Alloacidobacterium</taxon>
    </lineage>
</organism>
<evidence type="ECO:0000313" key="2">
    <source>
        <dbReference type="Proteomes" id="UP000515312"/>
    </source>
</evidence>
<dbReference type="GO" id="GO:0016758">
    <property type="term" value="F:hexosyltransferase activity"/>
    <property type="evidence" value="ECO:0007669"/>
    <property type="project" value="UniProtKB-ARBA"/>
</dbReference>
<dbReference type="FunFam" id="3.40.50.2000:FF:000072">
    <property type="entry name" value="Glycosyl transferase"/>
    <property type="match status" value="1"/>
</dbReference>
<dbReference type="PANTHER" id="PTHR48050">
    <property type="entry name" value="STEROL 3-BETA-GLUCOSYLTRANSFERASE"/>
    <property type="match status" value="1"/>
</dbReference>
<dbReference type="SUPFAM" id="SSF53756">
    <property type="entry name" value="UDP-Glycosyltransferase/glycogen phosphorylase"/>
    <property type="match status" value="1"/>
</dbReference>
<keyword evidence="2" id="KW-1185">Reference proteome</keyword>
<dbReference type="PANTHER" id="PTHR48050:SF13">
    <property type="entry name" value="STEROL 3-BETA-GLUCOSYLTRANSFERASE UGT80A2"/>
    <property type="match status" value="1"/>
</dbReference>
<evidence type="ECO:0000313" key="1">
    <source>
        <dbReference type="EMBL" id="QNI34038.1"/>
    </source>
</evidence>
<dbReference type="GO" id="GO:0017000">
    <property type="term" value="P:antibiotic biosynthetic process"/>
    <property type="evidence" value="ECO:0007669"/>
    <property type="project" value="UniProtKB-ARBA"/>
</dbReference>
<dbReference type="InterPro" id="IPR050426">
    <property type="entry name" value="Glycosyltransferase_28"/>
</dbReference>
<name>A0A7G8BNB8_9BACT</name>
<dbReference type="GO" id="GO:0008194">
    <property type="term" value="F:UDP-glycosyltransferase activity"/>
    <property type="evidence" value="ECO:0007669"/>
    <property type="project" value="InterPro"/>
</dbReference>